<evidence type="ECO:0000256" key="1">
    <source>
        <dbReference type="SAM" id="MobiDB-lite"/>
    </source>
</evidence>
<reference evidence="2" key="1">
    <citation type="submission" date="2022-08" db="EMBL/GenBank/DDBJ databases">
        <authorList>
            <person name="Gutierrez-Valencia J."/>
        </authorList>
    </citation>
    <scope>NUCLEOTIDE SEQUENCE</scope>
</reference>
<evidence type="ECO:0008006" key="4">
    <source>
        <dbReference type="Google" id="ProtNLM"/>
    </source>
</evidence>
<evidence type="ECO:0000313" key="3">
    <source>
        <dbReference type="Proteomes" id="UP001154282"/>
    </source>
</evidence>
<accession>A0AAV0KFI3</accession>
<dbReference type="AlphaFoldDB" id="A0AAV0KFI3"/>
<comment type="caution">
    <text evidence="2">The sequence shown here is derived from an EMBL/GenBank/DDBJ whole genome shotgun (WGS) entry which is preliminary data.</text>
</comment>
<feature type="compositionally biased region" description="Polar residues" evidence="1">
    <location>
        <begin position="1"/>
        <end position="10"/>
    </location>
</feature>
<evidence type="ECO:0000313" key="2">
    <source>
        <dbReference type="EMBL" id="CAI0421182.1"/>
    </source>
</evidence>
<sequence>MSSQGSQSVGNPQARPPAQRPVPNYAALRKMGVVDFEGSSNPEVVDAWLVKLTRTLDELRIDNHEDRIAMAVHVLQGTARDWWHTQPESEEELQETRSTQINRRNIAAAQDVLTRVSGPKSFQRNLFKFMHCWWT</sequence>
<proteinExistence type="predicted"/>
<feature type="region of interest" description="Disordered" evidence="1">
    <location>
        <begin position="1"/>
        <end position="23"/>
    </location>
</feature>
<keyword evidence="3" id="KW-1185">Reference proteome</keyword>
<protein>
    <recommendedName>
        <fullName evidence="4">Retrotransposon gag domain-containing protein</fullName>
    </recommendedName>
</protein>
<dbReference type="EMBL" id="CAMGYJ010000005">
    <property type="protein sequence ID" value="CAI0421182.1"/>
    <property type="molecule type" value="Genomic_DNA"/>
</dbReference>
<organism evidence="2 3">
    <name type="scientific">Linum tenue</name>
    <dbReference type="NCBI Taxonomy" id="586396"/>
    <lineage>
        <taxon>Eukaryota</taxon>
        <taxon>Viridiplantae</taxon>
        <taxon>Streptophyta</taxon>
        <taxon>Embryophyta</taxon>
        <taxon>Tracheophyta</taxon>
        <taxon>Spermatophyta</taxon>
        <taxon>Magnoliopsida</taxon>
        <taxon>eudicotyledons</taxon>
        <taxon>Gunneridae</taxon>
        <taxon>Pentapetalae</taxon>
        <taxon>rosids</taxon>
        <taxon>fabids</taxon>
        <taxon>Malpighiales</taxon>
        <taxon>Linaceae</taxon>
        <taxon>Linum</taxon>
    </lineage>
</organism>
<name>A0AAV0KFI3_9ROSI</name>
<gene>
    <name evidence="2" type="ORF">LITE_LOCUS18654</name>
</gene>
<dbReference type="Proteomes" id="UP001154282">
    <property type="component" value="Unassembled WGS sequence"/>
</dbReference>